<dbReference type="Pfam" id="PF07715">
    <property type="entry name" value="Plug"/>
    <property type="match status" value="1"/>
</dbReference>
<accession>A0AAV2VJ87</accession>
<keyword evidence="10 11" id="KW-0998">Cell outer membrane</keyword>
<dbReference type="Pfam" id="PF00593">
    <property type="entry name" value="TonB_dep_Rec_b-barrel"/>
    <property type="match status" value="1"/>
</dbReference>
<protein>
    <submittedName>
        <fullName evidence="15">TonB-dependent receptor</fullName>
    </submittedName>
</protein>
<dbReference type="InterPro" id="IPR037066">
    <property type="entry name" value="Plug_dom_sf"/>
</dbReference>
<evidence type="ECO:0000256" key="5">
    <source>
        <dbReference type="ARBA" id="ARBA00022496"/>
    </source>
</evidence>
<keyword evidence="9 11" id="KW-0472">Membrane</keyword>
<keyword evidence="5" id="KW-0410">Iron transport</keyword>
<dbReference type="InterPro" id="IPR039426">
    <property type="entry name" value="TonB-dep_rcpt-like"/>
</dbReference>
<dbReference type="InterPro" id="IPR000531">
    <property type="entry name" value="Beta-barrel_TonB"/>
</dbReference>
<dbReference type="SUPFAM" id="SSF56935">
    <property type="entry name" value="Porins"/>
    <property type="match status" value="1"/>
</dbReference>
<evidence type="ECO:0000256" key="6">
    <source>
        <dbReference type="ARBA" id="ARBA00022692"/>
    </source>
</evidence>
<keyword evidence="3 11" id="KW-0813">Transport</keyword>
<evidence type="ECO:0000259" key="14">
    <source>
        <dbReference type="SMART" id="SM00965"/>
    </source>
</evidence>
<dbReference type="InterPro" id="IPR036942">
    <property type="entry name" value="Beta-barrel_TonB_sf"/>
</dbReference>
<name>A0AAV2VJ87_9VIBR</name>
<evidence type="ECO:0000256" key="1">
    <source>
        <dbReference type="ARBA" id="ARBA00004571"/>
    </source>
</evidence>
<evidence type="ECO:0000256" key="4">
    <source>
        <dbReference type="ARBA" id="ARBA00022452"/>
    </source>
</evidence>
<dbReference type="PANTHER" id="PTHR30069">
    <property type="entry name" value="TONB-DEPENDENT OUTER MEMBRANE RECEPTOR"/>
    <property type="match status" value="1"/>
</dbReference>
<evidence type="ECO:0000256" key="13">
    <source>
        <dbReference type="SAM" id="Coils"/>
    </source>
</evidence>
<evidence type="ECO:0000256" key="11">
    <source>
        <dbReference type="PROSITE-ProRule" id="PRU01360"/>
    </source>
</evidence>
<dbReference type="Gene3D" id="2.170.130.10">
    <property type="entry name" value="TonB-dependent receptor, plug domain"/>
    <property type="match status" value="1"/>
</dbReference>
<dbReference type="EMBL" id="CAOF01000027">
    <property type="protein sequence ID" value="CCO44726.1"/>
    <property type="molecule type" value="Genomic_DNA"/>
</dbReference>
<reference evidence="15 16" key="1">
    <citation type="journal article" date="2013" name="ISME J.">
        <title>Comparative genomics of pathogenic lineages of Vibrio nigripulchritudo identifies virulence-associated traits.</title>
        <authorList>
            <person name="Goudenege D."/>
            <person name="Labreuche Y."/>
            <person name="Krin E."/>
            <person name="Ansquer D."/>
            <person name="Mangenot S."/>
            <person name="Calteau A."/>
            <person name="Medigue C."/>
            <person name="Mazel D."/>
            <person name="Polz M.F."/>
            <person name="Le Roux F."/>
        </authorList>
    </citation>
    <scope>NUCLEOTIDE SEQUENCE [LARGE SCALE GENOMIC DNA]</scope>
    <source>
        <strain evidence="15 16">SOn1</strain>
    </source>
</reference>
<dbReference type="RefSeq" id="WP_022610468.1">
    <property type="nucleotide sequence ID" value="NZ_LK391965.1"/>
</dbReference>
<evidence type="ECO:0000256" key="3">
    <source>
        <dbReference type="ARBA" id="ARBA00022448"/>
    </source>
</evidence>
<dbReference type="GO" id="GO:0009279">
    <property type="term" value="C:cell outer membrane"/>
    <property type="evidence" value="ECO:0007669"/>
    <property type="project" value="UniProtKB-SubCell"/>
</dbReference>
<sequence length="1039" mass="116376">MLLLPRLSRQALSIRIKLGLSALLFPALAWSSTQNFDIPAGRLDQVLSQLAIEADIEFTLNASLSQDIYSPGIEGQFDAAEALMLILENTGLIAEPQEDGSYILTPLNSAMTLDAIQVRTHFDDEIARDETGELDIYDADTSTAYISKEEIERFKGASGADLFTGMANTFSGEARNGGSSIDVNIRGVQGPGRVPVVIDGTEQGISAYSGYRGASNRNYIDPNLIGGMKVHKGAQINSDVNTSVGGAVEVTTLSPQDIIEEGETFGVEFVVESSSNSVAPNKARLHTGKHWQDVPIYNELGGVPLYQDPEVRFQTRDNKNDIPLTGEDIAFRLAMSGISDNFEWLGAYAYRKRGNYYSGTQKADFYQQPYNGDEPGTNLGRVPFLQPEHVALNHLPGHEVSNTSSEMQSYLIKTTYKFSDFQKIQFNARYTESIHGEILASRSDFRTKDGMPQWPLAKVKIQAYSLKYRTNPENPYIDLSTNLWTTMSDSQTNTGYGFPNFAHFQPNNPDIIINTATVFNKERRIGFNFKNKMLLADNWDLTLSGNYQDHKLVPKEDLQYLIDFYGGAVRSGEREEYTGAAKLEWRASDSWIFNAGLRYGKYKAEDHYIKNRVNAGDKESLREYKTQGYRLTYQTKELYEPEEIAQRVANAEHEVRTSFTRAGINREIIRLQNLINLFPNKASEYQARLNEAQQQLAQFDAILSQKINEAVSAARSDTSYIVEHTQDWAIDDNNKLNLSDNICAQAMNKPNYVHGSCKLSRLADVPAYNENYKNSGSGWMPSLTATWLISDDKRAYARYAETLRFPSLFESTSGFSATPTASAPLKPEQARLFEIGYIQYFDNANTKIAYFDQQINDVMDRDRRDMAFSNLEYQRTSGIELQAAYDNEFYFGELSAAYNFRNEVCDDNSAAQEFVVAITEKQTPKTNSCARGGFSQVSYLSAHAAPEYSASLLLGSRFLNQTLEAGVRSNYQSGSHEDEVINRNKTLTFDAYMKYEISKGLDAELVGTNLLDLYYLEPGSVSGMPAPGRTISLKLRGKF</sequence>
<evidence type="ECO:0000256" key="9">
    <source>
        <dbReference type="ARBA" id="ARBA00023136"/>
    </source>
</evidence>
<feature type="domain" description="Secretin/TonB short N-terminal" evidence="14">
    <location>
        <begin position="56"/>
        <end position="107"/>
    </location>
</feature>
<evidence type="ECO:0000256" key="8">
    <source>
        <dbReference type="ARBA" id="ARBA00023077"/>
    </source>
</evidence>
<dbReference type="Gene3D" id="2.40.170.20">
    <property type="entry name" value="TonB-dependent receptor, beta-barrel domain"/>
    <property type="match status" value="1"/>
</dbReference>
<gene>
    <name evidence="15" type="ORF">VIBNISOn1_1220001</name>
</gene>
<feature type="coiled-coil region" evidence="13">
    <location>
        <begin position="682"/>
        <end position="709"/>
    </location>
</feature>
<dbReference type="InterPro" id="IPR011662">
    <property type="entry name" value="Secretin/TonB_short_N"/>
</dbReference>
<dbReference type="PROSITE" id="PS52016">
    <property type="entry name" value="TONB_DEPENDENT_REC_3"/>
    <property type="match status" value="1"/>
</dbReference>
<keyword evidence="5" id="KW-0406">Ion transport</keyword>
<comment type="caution">
    <text evidence="15">The sequence shown here is derived from an EMBL/GenBank/DDBJ whole genome shotgun (WGS) entry which is preliminary data.</text>
</comment>
<evidence type="ECO:0000313" key="16">
    <source>
        <dbReference type="Proteomes" id="UP000018211"/>
    </source>
</evidence>
<comment type="similarity">
    <text evidence="2 11 12">Belongs to the TonB-dependent receptor family.</text>
</comment>
<dbReference type="SMART" id="SM00965">
    <property type="entry name" value="STN"/>
    <property type="match status" value="1"/>
</dbReference>
<comment type="subcellular location">
    <subcellularLocation>
        <location evidence="1 11">Cell outer membrane</location>
        <topology evidence="1 11">Multi-pass membrane protein</topology>
    </subcellularLocation>
</comment>
<dbReference type="Proteomes" id="UP000018211">
    <property type="component" value="Unassembled WGS sequence"/>
</dbReference>
<dbReference type="Gene3D" id="3.55.50.30">
    <property type="match status" value="1"/>
</dbReference>
<evidence type="ECO:0000256" key="2">
    <source>
        <dbReference type="ARBA" id="ARBA00009810"/>
    </source>
</evidence>
<evidence type="ECO:0000256" key="7">
    <source>
        <dbReference type="ARBA" id="ARBA00023004"/>
    </source>
</evidence>
<dbReference type="GO" id="GO:0044718">
    <property type="term" value="P:siderophore transmembrane transport"/>
    <property type="evidence" value="ECO:0007669"/>
    <property type="project" value="TreeGrafter"/>
</dbReference>
<evidence type="ECO:0000313" key="15">
    <source>
        <dbReference type="EMBL" id="CCO44726.1"/>
    </source>
</evidence>
<dbReference type="GO" id="GO:0015344">
    <property type="term" value="F:siderophore uptake transmembrane transporter activity"/>
    <property type="evidence" value="ECO:0007669"/>
    <property type="project" value="TreeGrafter"/>
</dbReference>
<organism evidence="15 16">
    <name type="scientific">Vibrio nigripulchritudo SOn1</name>
    <dbReference type="NCBI Taxonomy" id="1238450"/>
    <lineage>
        <taxon>Bacteria</taxon>
        <taxon>Pseudomonadati</taxon>
        <taxon>Pseudomonadota</taxon>
        <taxon>Gammaproteobacteria</taxon>
        <taxon>Vibrionales</taxon>
        <taxon>Vibrionaceae</taxon>
        <taxon>Vibrio</taxon>
    </lineage>
</organism>
<keyword evidence="15" id="KW-0675">Receptor</keyword>
<keyword evidence="4 11" id="KW-1134">Transmembrane beta strand</keyword>
<dbReference type="AlphaFoldDB" id="A0AAV2VJ87"/>
<keyword evidence="7" id="KW-0408">Iron</keyword>
<dbReference type="PANTHER" id="PTHR30069:SF41">
    <property type="entry name" value="HEME_HEMOPEXIN UTILIZATION PROTEIN C"/>
    <property type="match status" value="1"/>
</dbReference>
<keyword evidence="8 12" id="KW-0798">TonB box</keyword>
<dbReference type="InterPro" id="IPR012910">
    <property type="entry name" value="Plug_dom"/>
</dbReference>
<keyword evidence="6 11" id="KW-0812">Transmembrane</keyword>
<keyword evidence="13" id="KW-0175">Coiled coil</keyword>
<proteinExistence type="inferred from homology"/>
<evidence type="ECO:0000256" key="12">
    <source>
        <dbReference type="RuleBase" id="RU003357"/>
    </source>
</evidence>
<evidence type="ECO:0000256" key="10">
    <source>
        <dbReference type="ARBA" id="ARBA00023237"/>
    </source>
</evidence>